<dbReference type="Proteomes" id="UP000689195">
    <property type="component" value="Unassembled WGS sequence"/>
</dbReference>
<dbReference type="AlphaFoldDB" id="A0A8S1WBL5"/>
<feature type="compositionally biased region" description="Polar residues" evidence="2">
    <location>
        <begin position="43"/>
        <end position="55"/>
    </location>
</feature>
<sequence>MADKFLTIVNKFKISKMDEYITQNYRELEKLIDGIPVPDITVSSMSQQSDRMTPQSKKKQSLTREQVQRILRRTTEQAQIPINKQKVFTMQTFNCKENSNDEQMLKLMKQKEGKSNSELQILQHQIKEQQKVIEQQIHQIGQINIEIEYLTNELQDNQEKRQTDAKKVLQLQSINDQQQKIIEDLRIELSVAKRVSSQQQNKEQDSMNQISLLKSKINSLESEINRTRTTFTLTSPKNDTMQTDVFSNRIDPELLSEEETLSVLLSLLGRVSKSQRMSYLLNKNADFKFLIRCKRSQPSVNKISILQNSKSLCDRKLSYNHENFKQIVKNVGIKNQ</sequence>
<keyword evidence="1" id="KW-0175">Coiled coil</keyword>
<evidence type="ECO:0000256" key="1">
    <source>
        <dbReference type="SAM" id="Coils"/>
    </source>
</evidence>
<reference evidence="3" key="1">
    <citation type="submission" date="2021-01" db="EMBL/GenBank/DDBJ databases">
        <authorList>
            <consortium name="Genoscope - CEA"/>
            <person name="William W."/>
        </authorList>
    </citation>
    <scope>NUCLEOTIDE SEQUENCE</scope>
</reference>
<gene>
    <name evidence="3" type="ORF">PPENT_87.1.T0850030</name>
</gene>
<name>A0A8S1WBL5_9CILI</name>
<evidence type="ECO:0000313" key="4">
    <source>
        <dbReference type="Proteomes" id="UP000689195"/>
    </source>
</evidence>
<accession>A0A8S1WBL5</accession>
<dbReference type="EMBL" id="CAJJDO010000085">
    <property type="protein sequence ID" value="CAD8185329.1"/>
    <property type="molecule type" value="Genomic_DNA"/>
</dbReference>
<feature type="region of interest" description="Disordered" evidence="2">
    <location>
        <begin position="43"/>
        <end position="63"/>
    </location>
</feature>
<comment type="caution">
    <text evidence="3">The sequence shown here is derived from an EMBL/GenBank/DDBJ whole genome shotgun (WGS) entry which is preliminary data.</text>
</comment>
<protein>
    <submittedName>
        <fullName evidence="3">Uncharacterized protein</fullName>
    </submittedName>
</protein>
<dbReference type="OrthoDB" id="307442at2759"/>
<evidence type="ECO:0000313" key="3">
    <source>
        <dbReference type="EMBL" id="CAD8185329.1"/>
    </source>
</evidence>
<proteinExistence type="predicted"/>
<evidence type="ECO:0000256" key="2">
    <source>
        <dbReference type="SAM" id="MobiDB-lite"/>
    </source>
</evidence>
<keyword evidence="4" id="KW-1185">Reference proteome</keyword>
<organism evidence="3 4">
    <name type="scientific">Paramecium pentaurelia</name>
    <dbReference type="NCBI Taxonomy" id="43138"/>
    <lineage>
        <taxon>Eukaryota</taxon>
        <taxon>Sar</taxon>
        <taxon>Alveolata</taxon>
        <taxon>Ciliophora</taxon>
        <taxon>Intramacronucleata</taxon>
        <taxon>Oligohymenophorea</taxon>
        <taxon>Peniculida</taxon>
        <taxon>Parameciidae</taxon>
        <taxon>Paramecium</taxon>
    </lineage>
</organism>
<feature type="coiled-coil region" evidence="1">
    <location>
        <begin position="203"/>
        <end position="230"/>
    </location>
</feature>